<feature type="region of interest" description="Disordered" evidence="5">
    <location>
        <begin position="398"/>
        <end position="424"/>
    </location>
</feature>
<reference evidence="7 8" key="1">
    <citation type="submission" date="2024-01" db="EMBL/GenBank/DDBJ databases">
        <title>Comparative genomics of Cryptococcus and Kwoniella reveals pathogenesis evolution and contrasting modes of karyotype evolution via chromosome fusion or intercentromeric recombination.</title>
        <authorList>
            <person name="Coelho M.A."/>
            <person name="David-Palma M."/>
            <person name="Shea T."/>
            <person name="Bowers K."/>
            <person name="McGinley-Smith S."/>
            <person name="Mohammad A.W."/>
            <person name="Gnirke A."/>
            <person name="Yurkov A.M."/>
            <person name="Nowrousian M."/>
            <person name="Sun S."/>
            <person name="Cuomo C.A."/>
            <person name="Heitman J."/>
        </authorList>
    </citation>
    <scope>NUCLEOTIDE SEQUENCE [LARGE SCALE GENOMIC DNA]</scope>
    <source>
        <strain evidence="7">CBS 11374</strain>
    </source>
</reference>
<dbReference type="InterPro" id="IPR032350">
    <property type="entry name" value="Nbr1_FW"/>
</dbReference>
<feature type="domain" description="ZZ-type" evidence="6">
    <location>
        <begin position="568"/>
        <end position="623"/>
    </location>
</feature>
<feature type="region of interest" description="Disordered" evidence="5">
    <location>
        <begin position="996"/>
        <end position="1059"/>
    </location>
</feature>
<dbReference type="PANTHER" id="PTHR15090">
    <property type="entry name" value="SEQUESTOSOME 1-RELATED"/>
    <property type="match status" value="1"/>
</dbReference>
<evidence type="ECO:0000256" key="4">
    <source>
        <dbReference type="PROSITE-ProRule" id="PRU00228"/>
    </source>
</evidence>
<feature type="compositionally biased region" description="Basic residues" evidence="5">
    <location>
        <begin position="642"/>
        <end position="657"/>
    </location>
</feature>
<dbReference type="InterPro" id="IPR043145">
    <property type="entry name" value="Znf_ZZ_sf"/>
</dbReference>
<dbReference type="SUPFAM" id="SSF57850">
    <property type="entry name" value="RING/U-box"/>
    <property type="match status" value="3"/>
</dbReference>
<name>A0ABZ1D2W0_9TREE</name>
<dbReference type="Pfam" id="PF00569">
    <property type="entry name" value="ZZ"/>
    <property type="match status" value="3"/>
</dbReference>
<dbReference type="SMART" id="SM00291">
    <property type="entry name" value="ZnF_ZZ"/>
    <property type="match status" value="3"/>
</dbReference>
<protein>
    <recommendedName>
        <fullName evidence="6">ZZ-type domain-containing protein</fullName>
    </recommendedName>
</protein>
<dbReference type="RefSeq" id="XP_062793103.1">
    <property type="nucleotide sequence ID" value="XM_062937052.1"/>
</dbReference>
<dbReference type="InterPro" id="IPR000433">
    <property type="entry name" value="Znf_ZZ"/>
</dbReference>
<evidence type="ECO:0000256" key="3">
    <source>
        <dbReference type="ARBA" id="ARBA00022833"/>
    </source>
</evidence>
<dbReference type="CDD" id="cd02340">
    <property type="entry name" value="ZZ_NBR1_like"/>
    <property type="match status" value="3"/>
</dbReference>
<dbReference type="Proteomes" id="UP001329825">
    <property type="component" value="Chromosome 7"/>
</dbReference>
<dbReference type="Pfam" id="PF16158">
    <property type="entry name" value="N_BRCA1_IG"/>
    <property type="match status" value="1"/>
</dbReference>
<evidence type="ECO:0000256" key="5">
    <source>
        <dbReference type="SAM" id="MobiDB-lite"/>
    </source>
</evidence>
<dbReference type="Gene3D" id="2.60.40.10">
    <property type="entry name" value="Immunoglobulins"/>
    <property type="match status" value="1"/>
</dbReference>
<keyword evidence="2 4" id="KW-0863">Zinc-finger</keyword>
<dbReference type="PROSITE" id="PS01357">
    <property type="entry name" value="ZF_ZZ_1"/>
    <property type="match status" value="2"/>
</dbReference>
<feature type="compositionally biased region" description="Polar residues" evidence="5">
    <location>
        <begin position="999"/>
        <end position="1008"/>
    </location>
</feature>
<feature type="region of interest" description="Disordered" evidence="5">
    <location>
        <begin position="940"/>
        <end position="962"/>
    </location>
</feature>
<organism evidence="7 8">
    <name type="scientific">Kwoniella shivajii</name>
    <dbReference type="NCBI Taxonomy" id="564305"/>
    <lineage>
        <taxon>Eukaryota</taxon>
        <taxon>Fungi</taxon>
        <taxon>Dikarya</taxon>
        <taxon>Basidiomycota</taxon>
        <taxon>Agaricomycotina</taxon>
        <taxon>Tremellomycetes</taxon>
        <taxon>Tremellales</taxon>
        <taxon>Cryptococcaceae</taxon>
        <taxon>Kwoniella</taxon>
    </lineage>
</organism>
<dbReference type="GeneID" id="87957470"/>
<gene>
    <name evidence="7" type="ORF">IL334_005339</name>
</gene>
<dbReference type="InterPro" id="IPR052260">
    <property type="entry name" value="Autophagy_Rcpt_SigReg"/>
</dbReference>
<dbReference type="EMBL" id="CP141887">
    <property type="protein sequence ID" value="WRT68363.1"/>
    <property type="molecule type" value="Genomic_DNA"/>
</dbReference>
<keyword evidence="1" id="KW-0479">Metal-binding</keyword>
<feature type="compositionally biased region" description="Polar residues" evidence="5">
    <location>
        <begin position="1017"/>
        <end position="1028"/>
    </location>
</feature>
<evidence type="ECO:0000259" key="6">
    <source>
        <dbReference type="PROSITE" id="PS50135"/>
    </source>
</evidence>
<dbReference type="PANTHER" id="PTHR15090:SF0">
    <property type="entry name" value="SEQUESTOSOME-1"/>
    <property type="match status" value="1"/>
</dbReference>
<feature type="domain" description="ZZ-type" evidence="6">
    <location>
        <begin position="429"/>
        <end position="484"/>
    </location>
</feature>
<dbReference type="PROSITE" id="PS50135">
    <property type="entry name" value="ZF_ZZ_2"/>
    <property type="match status" value="3"/>
</dbReference>
<evidence type="ECO:0000313" key="7">
    <source>
        <dbReference type="EMBL" id="WRT68363.1"/>
    </source>
</evidence>
<feature type="compositionally biased region" description="Acidic residues" evidence="5">
    <location>
        <begin position="1032"/>
        <end position="1059"/>
    </location>
</feature>
<proteinExistence type="predicted"/>
<dbReference type="Gene3D" id="3.30.60.90">
    <property type="match status" value="3"/>
</dbReference>
<sequence length="1059" mass="117189">MFVIKATLKDETRRLTFDRSKFPPYNEVQQKLRNIFNLPSTAHTYWVNVLLFPDDAREARIMFKKHVCDAAEYESAQAPFHHNGLRAPALVFTVLLASDPRLNNIHGYHRANSLLTSAGDLAIHISAIEEDLAKRVSLLTALEDKLASCQKDQDPVGAAFWDERVTDKKRSVKDLETELIDCQSEFSKMNDQLDGTALPDGYPPQSLRDYVETEEKEEVSRAQQTEDELAAWRAGNEYEVESQLFPPLEHLIPPHGPRYRRHGPGGFRPRQGYPLPGFHPPRGWAPQPSPAPSHLQSASFSGFGPYPPHQAGPRGERAIRNIFDRVSDVLNPVTPADLVPAREIKTMLDSFLVNLTNQLATTFEGAPRVATNEPTAENERPIPGAFVQNNTATAQADAHVQTQPVQPEVKEERKVHSRPTQNGKGGFRHRRIWCDGCEEGIRGVRYKCEQCPDYDLCGSCLPLLHSSDLHPSAHTFKAMLHRDLEERIKINPEGQAEENVRHPATCDLCNLAITGIRWKCLNCPDWDSCNSCAATITETHPGHSFVKLHKSSDYVSNASVEEKESVSHPHVICDGCNGYIRGARYKCMHPSCPDYDLCEACESSPHEVHPVDHPMLKMKLPLKLNFSSSFEPLSESELSPRGHGHRHGRRGHGHAHERRVNGDAFGPRRAGCWRQHESPEGVRIGRRDHVNLATTIVQAQEAVSSSETQTSDKEPVVPGGFVARNLYDAQDSIGNLLAPLTPDNKVVEVEREQSTPTPTEAIAPIVGLAKAVTSIIQDSATTTSRSGTCTPKEPVTPLDVFTWVRHSTIPPGCTLPPGAEFTKTWKVKHFAPGSEYDFEKVKLVLKSDGSLGPASYPTIEFTQDQVKDGEELEITIQGLKISEFAERGVEVVEFWRFEDDNGISYGQPLRLRFTVEELSKSSESLNSSAVIMPSSSSSTVFTVDKTSSRDSSPESHQGSISTPCQTMIHQYTGSTASSQGPVTTKVDAEIDNDDESVISLDSNDSENSFFDVDGVPTETTASTTSKSGTVHDEDEDEDGDDDGFEVIEGTEDELTADEL</sequence>
<feature type="region of interest" description="Disordered" evidence="5">
    <location>
        <begin position="633"/>
        <end position="663"/>
    </location>
</feature>
<feature type="domain" description="ZZ-type" evidence="6">
    <location>
        <begin position="501"/>
        <end position="554"/>
    </location>
</feature>
<accession>A0ABZ1D2W0</accession>
<dbReference type="InterPro" id="IPR013783">
    <property type="entry name" value="Ig-like_fold"/>
</dbReference>
<evidence type="ECO:0000313" key="8">
    <source>
        <dbReference type="Proteomes" id="UP001329825"/>
    </source>
</evidence>
<keyword evidence="8" id="KW-1185">Reference proteome</keyword>
<evidence type="ECO:0000256" key="1">
    <source>
        <dbReference type="ARBA" id="ARBA00022723"/>
    </source>
</evidence>
<evidence type="ECO:0000256" key="2">
    <source>
        <dbReference type="ARBA" id="ARBA00022771"/>
    </source>
</evidence>
<keyword evidence="3" id="KW-0862">Zinc</keyword>